<keyword evidence="1" id="KW-0808">Transferase</keyword>
<evidence type="ECO:0000313" key="1">
    <source>
        <dbReference type="EMBL" id="QOY54803.1"/>
    </source>
</evidence>
<dbReference type="SUPFAM" id="SSF52309">
    <property type="entry name" value="N-(deoxy)ribosyltransferase-like"/>
    <property type="match status" value="1"/>
</dbReference>
<dbReference type="EMBL" id="CP054493">
    <property type="protein sequence ID" value="QOY54803.1"/>
    <property type="molecule type" value="Genomic_DNA"/>
</dbReference>
<dbReference type="GO" id="GO:0070694">
    <property type="term" value="F:5-hydroxymethyl-dUMP N-hydrolase activity"/>
    <property type="evidence" value="ECO:0007669"/>
    <property type="project" value="TreeGrafter"/>
</dbReference>
<dbReference type="PANTHER" id="PTHR15364">
    <property type="entry name" value="2'-DEOXYNUCLEOSIDE 5'-PHOSPHATE N-HYDROLASE 1"/>
    <property type="match status" value="1"/>
</dbReference>
<dbReference type="PANTHER" id="PTHR15364:SF0">
    <property type="entry name" value="2'-DEOXYNUCLEOSIDE 5'-PHOSPHATE N-HYDROLASE 1"/>
    <property type="match status" value="1"/>
</dbReference>
<name>A0A7S7M0E3_9BACT</name>
<dbReference type="KEGG" id="smas:HUE87_00705"/>
<dbReference type="InterPro" id="IPR007710">
    <property type="entry name" value="Nucleoside_deoxyribTrfase"/>
</dbReference>
<accession>A0A7S7M0E3</accession>
<gene>
    <name evidence="1" type="ORF">HUE87_00705</name>
</gene>
<dbReference type="GO" id="GO:0016740">
    <property type="term" value="F:transferase activity"/>
    <property type="evidence" value="ECO:0007669"/>
    <property type="project" value="UniProtKB-KW"/>
</dbReference>
<keyword evidence="2" id="KW-1185">Reference proteome</keyword>
<evidence type="ECO:0000313" key="2">
    <source>
        <dbReference type="Proteomes" id="UP000593836"/>
    </source>
</evidence>
<dbReference type="Gene3D" id="3.40.50.450">
    <property type="match status" value="1"/>
</dbReference>
<protein>
    <submittedName>
        <fullName evidence="1">Nucleoside 2-deoxyribosyltransferase</fullName>
    </submittedName>
</protein>
<dbReference type="RefSeq" id="WP_194366847.1">
    <property type="nucleotide sequence ID" value="NZ_CP054493.1"/>
</dbReference>
<dbReference type="GO" id="GO:0009159">
    <property type="term" value="P:deoxyribonucleoside monophosphate catabolic process"/>
    <property type="evidence" value="ECO:0007669"/>
    <property type="project" value="TreeGrafter"/>
</dbReference>
<reference evidence="1 2" key="1">
    <citation type="submission" date="2020-05" db="EMBL/GenBank/DDBJ databases">
        <title>Sulfurimonas marisnigri, sp. nov., and Sulfurimonas baltica, sp. nov., manganese oxide reducing chemolithoautotrophs of the class Epsilonproteobacteria isolated from the pelagic redoxclines of the Black and Baltic Seas and emended description of the genus Sulfurimonas.</title>
        <authorList>
            <person name="Henkel J.V."/>
            <person name="Laudan C."/>
            <person name="Werner J."/>
            <person name="Neu T."/>
            <person name="Plewe S."/>
            <person name="Sproer C."/>
            <person name="Bunk B."/>
            <person name="Schulz-Vogt H.N."/>
        </authorList>
    </citation>
    <scope>NUCLEOTIDE SEQUENCE [LARGE SCALE GENOMIC DNA]</scope>
    <source>
        <strain evidence="1 2">SoZ1</strain>
    </source>
</reference>
<dbReference type="AlphaFoldDB" id="A0A7S7M0E3"/>
<dbReference type="Pfam" id="PF05014">
    <property type="entry name" value="Nuc_deoxyrib_tr"/>
    <property type="match status" value="1"/>
</dbReference>
<sequence length="168" mass="18924">MKKIYIAGPDVFEPNSIEIGKEYSALCKEYGFKGLYPLDNIVDFSQEKKKIAKDIFVANVNLIEEADIVIANLNPFRGKEADSGTIWECGYASALGKKVYGYMDDTSEYINQFSKDEKKLVNNLHVDSNGKSIEDFSHPINLMIACSCYEIIKGRFEDVLSSLVNKKI</sequence>
<organism evidence="1 2">
    <name type="scientific">Candidatus Sulfurimonas marisnigri</name>
    <dbReference type="NCBI Taxonomy" id="2740405"/>
    <lineage>
        <taxon>Bacteria</taxon>
        <taxon>Pseudomonadati</taxon>
        <taxon>Campylobacterota</taxon>
        <taxon>Epsilonproteobacteria</taxon>
        <taxon>Campylobacterales</taxon>
        <taxon>Sulfurimonadaceae</taxon>
        <taxon>Sulfurimonas</taxon>
    </lineage>
</organism>
<proteinExistence type="predicted"/>
<dbReference type="Proteomes" id="UP000593836">
    <property type="component" value="Chromosome"/>
</dbReference>
<dbReference type="InterPro" id="IPR051239">
    <property type="entry name" value="2'-dNMP_N-hydrolase"/>
</dbReference>